<dbReference type="Proteomes" id="UP000886217">
    <property type="component" value="Unassembled WGS sequence"/>
</dbReference>
<evidence type="ECO:0000313" key="1">
    <source>
        <dbReference type="EMBL" id="HHI00068.1"/>
    </source>
</evidence>
<comment type="caution">
    <text evidence="1">The sequence shown here is derived from an EMBL/GenBank/DDBJ whole genome shotgun (WGS) entry which is preliminary data.</text>
</comment>
<sequence length="52" mass="5653">FNIWMRGFGVALSGGEANDLLPDEPGGELRLVSPKSVVRVELNGRTFTHILS</sequence>
<name>A0A7C5NYS0_THELI</name>
<gene>
    <name evidence="1" type="ORF">ENL40_01100</name>
</gene>
<dbReference type="EMBL" id="DRTU01000051">
    <property type="protein sequence ID" value="HHI00068.1"/>
    <property type="molecule type" value="Genomic_DNA"/>
</dbReference>
<accession>A0A7C5NYS0</accession>
<dbReference type="AlphaFoldDB" id="A0A7C5NYS0"/>
<protein>
    <submittedName>
        <fullName evidence="1">Transposase</fullName>
    </submittedName>
</protein>
<proteinExistence type="predicted"/>
<reference evidence="1" key="1">
    <citation type="journal article" date="2020" name="mSystems">
        <title>Genome- and Community-Level Interaction Insights into Carbon Utilization and Element Cycling Functions of Hydrothermarchaeota in Hydrothermal Sediment.</title>
        <authorList>
            <person name="Zhou Z."/>
            <person name="Liu Y."/>
            <person name="Xu W."/>
            <person name="Pan J."/>
            <person name="Luo Z.H."/>
            <person name="Li M."/>
        </authorList>
    </citation>
    <scope>NUCLEOTIDE SEQUENCE [LARGE SCALE GENOMIC DNA]</scope>
    <source>
        <strain evidence="1">HyVt-93</strain>
    </source>
</reference>
<organism evidence="1">
    <name type="scientific">Thermococcus litoralis</name>
    <dbReference type="NCBI Taxonomy" id="2265"/>
    <lineage>
        <taxon>Archaea</taxon>
        <taxon>Methanobacteriati</taxon>
        <taxon>Methanobacteriota</taxon>
        <taxon>Thermococci</taxon>
        <taxon>Thermococcales</taxon>
        <taxon>Thermococcaceae</taxon>
        <taxon>Thermococcus</taxon>
    </lineage>
</organism>
<feature type="non-terminal residue" evidence="1">
    <location>
        <position position="1"/>
    </location>
</feature>